<keyword evidence="1" id="KW-0472">Membrane</keyword>
<keyword evidence="1" id="KW-1133">Transmembrane helix</keyword>
<dbReference type="EMBL" id="GBRH01234714">
    <property type="protein sequence ID" value="JAD63181.1"/>
    <property type="molecule type" value="Transcribed_RNA"/>
</dbReference>
<accession>A0A0A9BIK0</accession>
<feature type="transmembrane region" description="Helical" evidence="1">
    <location>
        <begin position="34"/>
        <end position="53"/>
    </location>
</feature>
<organism evidence="2">
    <name type="scientific">Arundo donax</name>
    <name type="common">Giant reed</name>
    <name type="synonym">Donax arundinaceus</name>
    <dbReference type="NCBI Taxonomy" id="35708"/>
    <lineage>
        <taxon>Eukaryota</taxon>
        <taxon>Viridiplantae</taxon>
        <taxon>Streptophyta</taxon>
        <taxon>Embryophyta</taxon>
        <taxon>Tracheophyta</taxon>
        <taxon>Spermatophyta</taxon>
        <taxon>Magnoliopsida</taxon>
        <taxon>Liliopsida</taxon>
        <taxon>Poales</taxon>
        <taxon>Poaceae</taxon>
        <taxon>PACMAD clade</taxon>
        <taxon>Arundinoideae</taxon>
        <taxon>Arundineae</taxon>
        <taxon>Arundo</taxon>
    </lineage>
</organism>
<keyword evidence="1" id="KW-0812">Transmembrane</keyword>
<name>A0A0A9BIK0_ARUDO</name>
<reference evidence="2" key="2">
    <citation type="journal article" date="2015" name="Data Brief">
        <title>Shoot transcriptome of the giant reed, Arundo donax.</title>
        <authorList>
            <person name="Barrero R.A."/>
            <person name="Guerrero F.D."/>
            <person name="Moolhuijzen P."/>
            <person name="Goolsby J.A."/>
            <person name="Tidwell J."/>
            <person name="Bellgard S.E."/>
            <person name="Bellgard M.I."/>
        </authorList>
    </citation>
    <scope>NUCLEOTIDE SEQUENCE</scope>
    <source>
        <tissue evidence="2">Shoot tissue taken approximately 20 cm above the soil surface</tissue>
    </source>
</reference>
<dbReference type="AlphaFoldDB" id="A0A0A9BIK0"/>
<proteinExistence type="predicted"/>
<evidence type="ECO:0000256" key="1">
    <source>
        <dbReference type="SAM" id="Phobius"/>
    </source>
</evidence>
<evidence type="ECO:0000313" key="2">
    <source>
        <dbReference type="EMBL" id="JAD63181.1"/>
    </source>
</evidence>
<protein>
    <submittedName>
        <fullName evidence="2">Uncharacterized protein</fullName>
    </submittedName>
</protein>
<sequence length="73" mass="8195">MNVLLSDFGEGFLLATNFNAISSVTNLPSKNHTFSLGTLPLVFFSFLLLALAFGKVKLLVHKAVMFLFFWRQL</sequence>
<reference evidence="2" key="1">
    <citation type="submission" date="2014-09" db="EMBL/GenBank/DDBJ databases">
        <authorList>
            <person name="Magalhaes I.L.F."/>
            <person name="Oliveira U."/>
            <person name="Santos F.R."/>
            <person name="Vidigal T.H.D.A."/>
            <person name="Brescovit A.D."/>
            <person name="Santos A.J."/>
        </authorList>
    </citation>
    <scope>NUCLEOTIDE SEQUENCE</scope>
    <source>
        <tissue evidence="2">Shoot tissue taken approximately 20 cm above the soil surface</tissue>
    </source>
</reference>